<proteinExistence type="predicted"/>
<comment type="caution">
    <text evidence="3">The sequence shown here is derived from an EMBL/GenBank/DDBJ whole genome shotgun (WGS) entry which is preliminary data.</text>
</comment>
<evidence type="ECO:0000259" key="2">
    <source>
        <dbReference type="Pfam" id="PF07364"/>
    </source>
</evidence>
<protein>
    <recommendedName>
        <fullName evidence="4">Microcystin LR degradation protein MlrC C-terminal domain-containing protein</fullName>
    </recommendedName>
</protein>
<feature type="non-terminal residue" evidence="3">
    <location>
        <position position="252"/>
    </location>
</feature>
<organism evidence="3">
    <name type="scientific">marine sediment metagenome</name>
    <dbReference type="NCBI Taxonomy" id="412755"/>
    <lineage>
        <taxon>unclassified sequences</taxon>
        <taxon>metagenomes</taxon>
        <taxon>ecological metagenomes</taxon>
    </lineage>
</organism>
<name>X0XEX3_9ZZZZ</name>
<dbReference type="EMBL" id="BARS01042442">
    <property type="protein sequence ID" value="GAG41650.1"/>
    <property type="molecule type" value="Genomic_DNA"/>
</dbReference>
<reference evidence="3" key="1">
    <citation type="journal article" date="2014" name="Front. Microbiol.">
        <title>High frequency of phylogenetically diverse reductive dehalogenase-homologous genes in deep subseafloor sedimentary metagenomes.</title>
        <authorList>
            <person name="Kawai M."/>
            <person name="Futagami T."/>
            <person name="Toyoda A."/>
            <person name="Takaki Y."/>
            <person name="Nishi S."/>
            <person name="Hori S."/>
            <person name="Arai W."/>
            <person name="Tsubouchi T."/>
            <person name="Morono Y."/>
            <person name="Uchiyama I."/>
            <person name="Ito T."/>
            <person name="Fujiyama A."/>
            <person name="Inagaki F."/>
            <person name="Takami H."/>
        </authorList>
    </citation>
    <scope>NUCLEOTIDE SEQUENCE</scope>
    <source>
        <strain evidence="3">Expedition CK06-06</strain>
    </source>
</reference>
<dbReference type="InterPro" id="IPR010799">
    <property type="entry name" value="MlrC_C"/>
</dbReference>
<evidence type="ECO:0000259" key="1">
    <source>
        <dbReference type="Pfam" id="PF07171"/>
    </source>
</evidence>
<gene>
    <name evidence="3" type="ORF">S01H1_64396</name>
</gene>
<feature type="domain" description="Microcystin LR degradation protein MlrC N-terminal" evidence="2">
    <location>
        <begin position="2"/>
        <end position="71"/>
    </location>
</feature>
<sequence>REWEAKGVYCASVAPGYAYADVPDVGVSIFVVADDSQALAEEAAQDLSDLVWSLREDLTRKLPKAKEGVANVVKMVEEGTKPVVIAYHDDRLGDGTHILKELVEQGAENWCSTGIADPKVLEKLREDNNVGDTITVTIGGWLHEISGEPVTITGKIEHLGPADWVETGPMGRGAEKHVDLIASIDIGENRHVIITERLSAPMSADPLKALGLNVNSFDIVEIKSRVHHKAYWDTWSAVDYPIDPPGLGPADL</sequence>
<evidence type="ECO:0008006" key="4">
    <source>
        <dbReference type="Google" id="ProtNLM"/>
    </source>
</evidence>
<dbReference type="Pfam" id="PF07171">
    <property type="entry name" value="MlrC_C"/>
    <property type="match status" value="1"/>
</dbReference>
<dbReference type="AlphaFoldDB" id="X0XEX3"/>
<dbReference type="InterPro" id="IPR015995">
    <property type="entry name" value="MlrC_N"/>
</dbReference>
<accession>X0XEX3</accession>
<dbReference type="Pfam" id="PF07364">
    <property type="entry name" value="DUF1485"/>
    <property type="match status" value="1"/>
</dbReference>
<evidence type="ECO:0000313" key="3">
    <source>
        <dbReference type="EMBL" id="GAG41650.1"/>
    </source>
</evidence>
<feature type="non-terminal residue" evidence="3">
    <location>
        <position position="1"/>
    </location>
</feature>
<feature type="domain" description="Microcystin LR degradation protein MlrC C-terminal" evidence="1">
    <location>
        <begin position="93"/>
        <end position="251"/>
    </location>
</feature>